<accession>A0A815ENS5</accession>
<evidence type="ECO:0000313" key="3">
    <source>
        <dbReference type="EMBL" id="CAF1308928.1"/>
    </source>
</evidence>
<dbReference type="GO" id="GO:0047820">
    <property type="term" value="F:D-glutamate cyclase activity"/>
    <property type="evidence" value="ECO:0007669"/>
    <property type="project" value="TreeGrafter"/>
</dbReference>
<evidence type="ECO:0000313" key="4">
    <source>
        <dbReference type="EMBL" id="CAF4144758.1"/>
    </source>
</evidence>
<protein>
    <submittedName>
        <fullName evidence="3">Uncharacterized protein</fullName>
    </submittedName>
</protein>
<gene>
    <name evidence="3" type="ORF">GPM918_LOCUS28896</name>
    <name evidence="4" type="ORF">SRO942_LOCUS29432</name>
</gene>
<dbReference type="PANTHER" id="PTHR32022">
    <property type="entry name" value="D-GLUTAMATE CYCLASE, MITOCHONDRIAL"/>
    <property type="match status" value="1"/>
</dbReference>
<dbReference type="InterPro" id="IPR038021">
    <property type="entry name" value="Putative_hydro-lyase"/>
</dbReference>
<reference evidence="3" key="1">
    <citation type="submission" date="2021-02" db="EMBL/GenBank/DDBJ databases">
        <authorList>
            <person name="Nowell W R."/>
        </authorList>
    </citation>
    <scope>NUCLEOTIDE SEQUENCE</scope>
</reference>
<sequence length="103" mass="11675">MRPIKREQVELVKELTRKFIHTHGEPIYCGLDCHQILGVNNDLEKVDFGDSVTINVQDEILYFWHFGVTAIQAAINAKTDVCITHAPGHMFVTDVKDDLPTVN</sequence>
<dbReference type="GO" id="GO:0006536">
    <property type="term" value="P:glutamate metabolic process"/>
    <property type="evidence" value="ECO:0007669"/>
    <property type="project" value="TreeGrafter"/>
</dbReference>
<comment type="similarity">
    <text evidence="1">Belongs to the D-glutamate cyclase family.</text>
</comment>
<dbReference type="EMBL" id="CAJNOQ010012835">
    <property type="protein sequence ID" value="CAF1308928.1"/>
    <property type="molecule type" value="Genomic_DNA"/>
</dbReference>
<dbReference type="Proteomes" id="UP000681722">
    <property type="component" value="Unassembled WGS sequence"/>
</dbReference>
<dbReference type="EMBL" id="CAJOBC010041372">
    <property type="protein sequence ID" value="CAF4144758.1"/>
    <property type="molecule type" value="Genomic_DNA"/>
</dbReference>
<dbReference type="Proteomes" id="UP000663829">
    <property type="component" value="Unassembled WGS sequence"/>
</dbReference>
<keyword evidence="5" id="KW-1185">Reference proteome</keyword>
<keyword evidence="2" id="KW-0456">Lyase</keyword>
<dbReference type="Pfam" id="PF07286">
    <property type="entry name" value="D-Glu_cyclase"/>
    <property type="match status" value="1"/>
</dbReference>
<evidence type="ECO:0000256" key="2">
    <source>
        <dbReference type="ARBA" id="ARBA00023239"/>
    </source>
</evidence>
<dbReference type="PANTHER" id="PTHR32022:SF10">
    <property type="entry name" value="D-GLUTAMATE CYCLASE, MITOCHONDRIAL"/>
    <property type="match status" value="1"/>
</dbReference>
<dbReference type="Gene3D" id="3.30.2040.10">
    <property type="entry name" value="PSTPO5379-like domain"/>
    <property type="match status" value="1"/>
</dbReference>
<comment type="caution">
    <text evidence="3">The sequence shown here is derived from an EMBL/GenBank/DDBJ whole genome shotgun (WGS) entry which is preliminary data.</text>
</comment>
<evidence type="ECO:0000256" key="1">
    <source>
        <dbReference type="ARBA" id="ARBA00007896"/>
    </source>
</evidence>
<name>A0A815ENS5_9BILA</name>
<dbReference type="AlphaFoldDB" id="A0A815ENS5"/>
<organism evidence="3 5">
    <name type="scientific">Didymodactylos carnosus</name>
    <dbReference type="NCBI Taxonomy" id="1234261"/>
    <lineage>
        <taxon>Eukaryota</taxon>
        <taxon>Metazoa</taxon>
        <taxon>Spiralia</taxon>
        <taxon>Gnathifera</taxon>
        <taxon>Rotifera</taxon>
        <taxon>Eurotatoria</taxon>
        <taxon>Bdelloidea</taxon>
        <taxon>Philodinida</taxon>
        <taxon>Philodinidae</taxon>
        <taxon>Didymodactylos</taxon>
    </lineage>
</organism>
<proteinExistence type="inferred from homology"/>
<dbReference type="OrthoDB" id="10262538at2759"/>
<evidence type="ECO:0000313" key="5">
    <source>
        <dbReference type="Proteomes" id="UP000663829"/>
    </source>
</evidence>
<dbReference type="SUPFAM" id="SSF160920">
    <property type="entry name" value="PSTPO5379-like"/>
    <property type="match status" value="1"/>
</dbReference>
<dbReference type="InterPro" id="IPR009906">
    <property type="entry name" value="D-Glu_cyclase"/>
</dbReference>